<name>A0A2G4YQ30_9PROT</name>
<keyword evidence="3" id="KW-1185">Reference proteome</keyword>
<protein>
    <submittedName>
        <fullName evidence="2">Uncharacterized protein</fullName>
    </submittedName>
</protein>
<accession>A0A2G4YQ30</accession>
<dbReference type="AlphaFoldDB" id="A0A2G4YQ30"/>
<dbReference type="InterPro" id="IPR045590">
    <property type="entry name" value="DUF6463"/>
</dbReference>
<organism evidence="2 3">
    <name type="scientific">Paremcibacter congregatus</name>
    <dbReference type="NCBI Taxonomy" id="2043170"/>
    <lineage>
        <taxon>Bacteria</taxon>
        <taxon>Pseudomonadati</taxon>
        <taxon>Pseudomonadota</taxon>
        <taxon>Alphaproteobacteria</taxon>
        <taxon>Emcibacterales</taxon>
        <taxon>Emcibacteraceae</taxon>
        <taxon>Paremcibacter</taxon>
    </lineage>
</organism>
<dbReference type="InParanoid" id="A0A2G4YQ30"/>
<gene>
    <name evidence="2" type="ORF">CRD36_11515</name>
</gene>
<dbReference type="EMBL" id="PDEM01000024">
    <property type="protein sequence ID" value="PHZ84434.1"/>
    <property type="molecule type" value="Genomic_DNA"/>
</dbReference>
<evidence type="ECO:0000313" key="3">
    <source>
        <dbReference type="Proteomes" id="UP000229730"/>
    </source>
</evidence>
<dbReference type="Pfam" id="PF20064">
    <property type="entry name" value="DUF6463"/>
    <property type="match status" value="1"/>
</dbReference>
<feature type="transmembrane region" description="Helical" evidence="1">
    <location>
        <begin position="13"/>
        <end position="37"/>
    </location>
</feature>
<proteinExistence type="predicted"/>
<comment type="caution">
    <text evidence="2">The sequence shown here is derived from an EMBL/GenBank/DDBJ whole genome shotgun (WGS) entry which is preliminary data.</text>
</comment>
<sequence>MTNFLFKLTSRRWIGRCIMIVALIHMAFTYILAPGLFPEIIATGVLNSVTAENAAGVWFFLFGLPLFLIGLVVNWAEKDDRISLPCSLTWGLLGITFLGIILMPASGFYLLIPALIGLSAKNYADEKSACWARFKRPF</sequence>
<reference evidence="2 3" key="1">
    <citation type="submission" date="2017-10" db="EMBL/GenBank/DDBJ databases">
        <title>Frigbacter circumglobatus gen. nov. sp. nov., isolated from sediment cultured in situ.</title>
        <authorList>
            <person name="Zhao Z."/>
        </authorList>
    </citation>
    <scope>NUCLEOTIDE SEQUENCE [LARGE SCALE GENOMIC DNA]</scope>
    <source>
        <strain evidence="2 3">ZYL</strain>
    </source>
</reference>
<dbReference type="Proteomes" id="UP000229730">
    <property type="component" value="Unassembled WGS sequence"/>
</dbReference>
<feature type="transmembrane region" description="Helical" evidence="1">
    <location>
        <begin position="88"/>
        <end position="112"/>
    </location>
</feature>
<feature type="transmembrane region" description="Helical" evidence="1">
    <location>
        <begin position="57"/>
        <end position="76"/>
    </location>
</feature>
<evidence type="ECO:0000313" key="2">
    <source>
        <dbReference type="EMBL" id="PHZ84434.1"/>
    </source>
</evidence>
<evidence type="ECO:0000256" key="1">
    <source>
        <dbReference type="SAM" id="Phobius"/>
    </source>
</evidence>
<keyword evidence="1" id="KW-0812">Transmembrane</keyword>
<dbReference type="RefSeq" id="WP_099473373.1">
    <property type="nucleotide sequence ID" value="NZ_CP041025.1"/>
</dbReference>
<keyword evidence="1" id="KW-0472">Membrane</keyword>
<keyword evidence="1" id="KW-1133">Transmembrane helix</keyword>